<dbReference type="InterPro" id="IPR011040">
    <property type="entry name" value="Sialidase"/>
</dbReference>
<dbReference type="PANTHER" id="PTHR10628">
    <property type="entry name" value="SIALIDASE"/>
    <property type="match status" value="1"/>
</dbReference>
<feature type="signal peptide" evidence="4">
    <location>
        <begin position="1"/>
        <end position="20"/>
    </location>
</feature>
<dbReference type="SUPFAM" id="SSF50939">
    <property type="entry name" value="Sialidases"/>
    <property type="match status" value="1"/>
</dbReference>
<proteinExistence type="inferred from homology"/>
<keyword evidence="6" id="KW-0326">Glycosidase</keyword>
<name>A0AAU7CED1_9BACT</name>
<accession>A0AAU7CED1</accession>
<evidence type="ECO:0000313" key="6">
    <source>
        <dbReference type="EMBL" id="XBH03536.1"/>
    </source>
</evidence>
<evidence type="ECO:0000259" key="5">
    <source>
        <dbReference type="Pfam" id="PF13088"/>
    </source>
</evidence>
<feature type="domain" description="Sialidase" evidence="5">
    <location>
        <begin position="50"/>
        <end position="358"/>
    </location>
</feature>
<comment type="catalytic activity">
    <reaction evidence="1">
        <text>Hydrolysis of alpha-(2-&gt;3)-, alpha-(2-&gt;6)-, alpha-(2-&gt;8)- glycosidic linkages of terminal sialic acid residues in oligosaccharides, glycoproteins, glycolipids, colominic acid and synthetic substrates.</text>
        <dbReference type="EC" id="3.2.1.18"/>
    </reaction>
</comment>
<dbReference type="Gene3D" id="2.120.10.10">
    <property type="match status" value="1"/>
</dbReference>
<dbReference type="EC" id="3.2.1.18" evidence="3"/>
<dbReference type="PANTHER" id="PTHR10628:SF30">
    <property type="entry name" value="EXO-ALPHA-SIALIDASE"/>
    <property type="match status" value="1"/>
</dbReference>
<dbReference type="GO" id="GO:0004308">
    <property type="term" value="F:exo-alpha-sialidase activity"/>
    <property type="evidence" value="ECO:0007669"/>
    <property type="project" value="UniProtKB-EC"/>
</dbReference>
<gene>
    <name evidence="6" type="ORF">V5E97_35310</name>
</gene>
<dbReference type="InterPro" id="IPR036278">
    <property type="entry name" value="Sialidase_sf"/>
</dbReference>
<dbReference type="RefSeq" id="WP_406696270.1">
    <property type="nucleotide sequence ID" value="NZ_CP155447.1"/>
</dbReference>
<dbReference type="GO" id="GO:0016020">
    <property type="term" value="C:membrane"/>
    <property type="evidence" value="ECO:0007669"/>
    <property type="project" value="TreeGrafter"/>
</dbReference>
<evidence type="ECO:0000256" key="1">
    <source>
        <dbReference type="ARBA" id="ARBA00000427"/>
    </source>
</evidence>
<feature type="chain" id="PRO_5043493016" description="exo-alpha-sialidase" evidence="4">
    <location>
        <begin position="21"/>
        <end position="391"/>
    </location>
</feature>
<organism evidence="6">
    <name type="scientific">Singulisphaera sp. Ch08</name>
    <dbReference type="NCBI Taxonomy" id="3120278"/>
    <lineage>
        <taxon>Bacteria</taxon>
        <taxon>Pseudomonadati</taxon>
        <taxon>Planctomycetota</taxon>
        <taxon>Planctomycetia</taxon>
        <taxon>Isosphaerales</taxon>
        <taxon>Isosphaeraceae</taxon>
        <taxon>Singulisphaera</taxon>
    </lineage>
</organism>
<dbReference type="Pfam" id="PF13088">
    <property type="entry name" value="BNR_2"/>
    <property type="match status" value="1"/>
</dbReference>
<evidence type="ECO:0000256" key="4">
    <source>
        <dbReference type="SAM" id="SignalP"/>
    </source>
</evidence>
<dbReference type="EMBL" id="CP155447">
    <property type="protein sequence ID" value="XBH03536.1"/>
    <property type="molecule type" value="Genomic_DNA"/>
</dbReference>
<dbReference type="GO" id="GO:0009313">
    <property type="term" value="P:oligosaccharide catabolic process"/>
    <property type="evidence" value="ECO:0007669"/>
    <property type="project" value="TreeGrafter"/>
</dbReference>
<protein>
    <recommendedName>
        <fullName evidence="3">exo-alpha-sialidase</fullName>
        <ecNumber evidence="3">3.2.1.18</ecNumber>
    </recommendedName>
</protein>
<dbReference type="GO" id="GO:0006689">
    <property type="term" value="P:ganglioside catabolic process"/>
    <property type="evidence" value="ECO:0007669"/>
    <property type="project" value="TreeGrafter"/>
</dbReference>
<reference evidence="6" key="1">
    <citation type="submission" date="2024-05" db="EMBL/GenBank/DDBJ databases">
        <title>Planctomycetes of the genus Singulisphaera possess chitinolytic capabilities.</title>
        <authorList>
            <person name="Ivanova A."/>
        </authorList>
    </citation>
    <scope>NUCLEOTIDE SEQUENCE</scope>
    <source>
        <strain evidence="6">Ch08T</strain>
    </source>
</reference>
<dbReference type="GO" id="GO:0005737">
    <property type="term" value="C:cytoplasm"/>
    <property type="evidence" value="ECO:0007669"/>
    <property type="project" value="TreeGrafter"/>
</dbReference>
<keyword evidence="4" id="KW-0732">Signal</keyword>
<dbReference type="CDD" id="cd15482">
    <property type="entry name" value="Sialidase_non-viral"/>
    <property type="match status" value="1"/>
</dbReference>
<sequence>MRGLRWGLFLLLVGSIQARGAEPTTTDVFVPETDGFKSIRIPAVVVTNKGTLLAFAEGRAANADQAKNKIVLKRSGDGGKTWGKIEVIADGGDSSLNNPCVVVERERGQVLLMYQSFPANVSERSKAVQPGHDGDLIVRNFLTISEDDGLTWSKPRDETRRTKRADVVTTLASGPGIGIQLRHGPHAGRLLFPMNEGPFGLWNIYAVFSDDQGKTWTMGDVAPGGLIDAPKGGKTSTVNEAQFVALNDGSIRFNVRRWAGKAVRKTCLSRDGGVTWSKVEDVPELVDPSCMASIYRYATPEDGAKGRLLYSGPQSTKRENGTLFLSDDEGVSWPVHRVLCKGSFGYSCLTSLPDGSVGCLYEADGAKRIVFARFTLDWLADGKNRSPRTED</sequence>
<dbReference type="InterPro" id="IPR026856">
    <property type="entry name" value="Sialidase_fam"/>
</dbReference>
<comment type="similarity">
    <text evidence="2">Belongs to the glycosyl hydrolase 33 family.</text>
</comment>
<dbReference type="AlphaFoldDB" id="A0AAU7CED1"/>
<evidence type="ECO:0000256" key="3">
    <source>
        <dbReference type="ARBA" id="ARBA00012733"/>
    </source>
</evidence>
<keyword evidence="6" id="KW-0378">Hydrolase</keyword>
<evidence type="ECO:0000256" key="2">
    <source>
        <dbReference type="ARBA" id="ARBA00009348"/>
    </source>
</evidence>